<feature type="compositionally biased region" description="Low complexity" evidence="1">
    <location>
        <begin position="55"/>
        <end position="64"/>
    </location>
</feature>
<comment type="caution">
    <text evidence="2">The sequence shown here is derived from an EMBL/GenBank/DDBJ whole genome shotgun (WGS) entry which is preliminary data.</text>
</comment>
<reference evidence="2" key="2">
    <citation type="submission" date="2021-08" db="EMBL/GenBank/DDBJ databases">
        <authorList>
            <person name="Eriksson T."/>
        </authorList>
    </citation>
    <scope>NUCLEOTIDE SEQUENCE</scope>
    <source>
        <strain evidence="2">Stoneville</strain>
        <tissue evidence="2">Whole head</tissue>
    </source>
</reference>
<evidence type="ECO:0000256" key="1">
    <source>
        <dbReference type="SAM" id="MobiDB-lite"/>
    </source>
</evidence>
<name>A0A8J6HQ37_TENMO</name>
<evidence type="ECO:0000313" key="2">
    <source>
        <dbReference type="EMBL" id="KAH0818522.1"/>
    </source>
</evidence>
<keyword evidence="3" id="KW-1185">Reference proteome</keyword>
<feature type="region of interest" description="Disordered" evidence="1">
    <location>
        <begin position="1"/>
        <end position="111"/>
    </location>
</feature>
<gene>
    <name evidence="2" type="ORF">GEV33_004269</name>
</gene>
<organism evidence="2 3">
    <name type="scientific">Tenebrio molitor</name>
    <name type="common">Yellow mealworm beetle</name>
    <dbReference type="NCBI Taxonomy" id="7067"/>
    <lineage>
        <taxon>Eukaryota</taxon>
        <taxon>Metazoa</taxon>
        <taxon>Ecdysozoa</taxon>
        <taxon>Arthropoda</taxon>
        <taxon>Hexapoda</taxon>
        <taxon>Insecta</taxon>
        <taxon>Pterygota</taxon>
        <taxon>Neoptera</taxon>
        <taxon>Endopterygota</taxon>
        <taxon>Coleoptera</taxon>
        <taxon>Polyphaga</taxon>
        <taxon>Cucujiformia</taxon>
        <taxon>Tenebrionidae</taxon>
        <taxon>Tenebrio</taxon>
    </lineage>
</organism>
<protein>
    <submittedName>
        <fullName evidence="2">Uncharacterized protein</fullName>
    </submittedName>
</protein>
<dbReference type="EMBL" id="JABDTM020017460">
    <property type="protein sequence ID" value="KAH0818522.1"/>
    <property type="molecule type" value="Genomic_DNA"/>
</dbReference>
<proteinExistence type="predicted"/>
<sequence>MSQKPSTSRWVGAQQKLTRFLPKKITQKPKEKDPTDEDIELINKKLGPPGPEPKGQPGTEPKGQSGPRTARTRSHQYRQYKKPPGPPVPGPPITGQDYVTRNPHSPPCLHC</sequence>
<reference evidence="2" key="1">
    <citation type="journal article" date="2020" name="J Insects Food Feed">
        <title>The yellow mealworm (Tenebrio molitor) genome: a resource for the emerging insects as food and feed industry.</title>
        <authorList>
            <person name="Eriksson T."/>
            <person name="Andere A."/>
            <person name="Kelstrup H."/>
            <person name="Emery V."/>
            <person name="Picard C."/>
        </authorList>
    </citation>
    <scope>NUCLEOTIDE SEQUENCE</scope>
    <source>
        <strain evidence="2">Stoneville</strain>
        <tissue evidence="2">Whole head</tissue>
    </source>
</reference>
<evidence type="ECO:0000313" key="3">
    <source>
        <dbReference type="Proteomes" id="UP000719412"/>
    </source>
</evidence>
<dbReference type="AlphaFoldDB" id="A0A8J6HQ37"/>
<feature type="compositionally biased region" description="Pro residues" evidence="1">
    <location>
        <begin position="83"/>
        <end position="92"/>
    </location>
</feature>
<accession>A0A8J6HQ37</accession>
<dbReference type="Proteomes" id="UP000719412">
    <property type="component" value="Unassembled WGS sequence"/>
</dbReference>
<feature type="compositionally biased region" description="Basic residues" evidence="1">
    <location>
        <begin position="70"/>
        <end position="81"/>
    </location>
</feature>